<sequence length="315" mass="33975">MPPNFAVWTLLTHCFFEDSILMLVEDLVAITLYGKLVEPLWGNAEVVLFFCVVNVSTAFLSVVYLIALYWLTGHTALLFSVTVHGMAGYIAATLVAVKQLMPDHVLVTLPRMGKLRNRNMPLSGFMLTVILYAVGLLRPVYPVMFLAGSLSAWLYLRFWQAHPNGSRGDPAEHFSFAHFFPNVLQPPVAVLCNSIFDMLVRIGLCRRPVKKFNIAHSMAPGTISIQMPGAAVGSATGPAGLTLPPSAEDAERRKQVALKALNERLAKGGVGMSKSSCPSLVPQGKVSKSSVGMPSGVGTSGSDDSSSSKERLVDV</sequence>
<feature type="transmembrane region" description="Helical" evidence="6">
    <location>
        <begin position="77"/>
        <end position="97"/>
    </location>
</feature>
<evidence type="ECO:0000256" key="5">
    <source>
        <dbReference type="SAM" id="MobiDB-lite"/>
    </source>
</evidence>
<dbReference type="Gene3D" id="1.20.1540.10">
    <property type="entry name" value="Rhomboid-like"/>
    <property type="match status" value="1"/>
</dbReference>
<keyword evidence="4 6" id="KW-0472">Membrane</keyword>
<accession>A0A7M7J451</accession>
<evidence type="ECO:0000256" key="4">
    <source>
        <dbReference type="ARBA" id="ARBA00023136"/>
    </source>
</evidence>
<dbReference type="OMA" id="EIHFWEV"/>
<evidence type="ECO:0000256" key="2">
    <source>
        <dbReference type="ARBA" id="ARBA00022692"/>
    </source>
</evidence>
<keyword evidence="3 6" id="KW-1133">Transmembrane helix</keyword>
<feature type="transmembrane region" description="Helical" evidence="6">
    <location>
        <begin position="140"/>
        <end position="158"/>
    </location>
</feature>
<feature type="compositionally biased region" description="Basic and acidic residues" evidence="5">
    <location>
        <begin position="306"/>
        <end position="315"/>
    </location>
</feature>
<dbReference type="PANTHER" id="PTHR13377">
    <property type="entry name" value="PLACENTAL PROTEIN 6"/>
    <property type="match status" value="1"/>
</dbReference>
<proteinExistence type="predicted"/>
<reference evidence="7" key="1">
    <citation type="submission" date="2021-01" db="UniProtKB">
        <authorList>
            <consortium name="EnsemblMetazoa"/>
        </authorList>
    </citation>
    <scope>IDENTIFICATION</scope>
</reference>
<dbReference type="Proteomes" id="UP000594260">
    <property type="component" value="Unplaced"/>
</dbReference>
<name>A0A7M7J451_VARDE</name>
<dbReference type="FunFam" id="1.20.1540.10:FF:000004">
    <property type="entry name" value="Transmembrane protein 115"/>
    <property type="match status" value="1"/>
</dbReference>
<dbReference type="GO" id="GO:0016020">
    <property type="term" value="C:membrane"/>
    <property type="evidence" value="ECO:0007669"/>
    <property type="project" value="UniProtKB-SubCell"/>
</dbReference>
<feature type="transmembrane region" description="Helical" evidence="6">
    <location>
        <begin position="46"/>
        <end position="71"/>
    </location>
</feature>
<dbReference type="AlphaFoldDB" id="A0A7M7J451"/>
<dbReference type="GO" id="GO:0005794">
    <property type="term" value="C:Golgi apparatus"/>
    <property type="evidence" value="ECO:0007669"/>
    <property type="project" value="TreeGrafter"/>
</dbReference>
<evidence type="ECO:0000256" key="1">
    <source>
        <dbReference type="ARBA" id="ARBA00004141"/>
    </source>
</evidence>
<dbReference type="GO" id="GO:0006890">
    <property type="term" value="P:retrograde vesicle-mediated transport, Golgi to endoplasmic reticulum"/>
    <property type="evidence" value="ECO:0007669"/>
    <property type="project" value="InterPro"/>
</dbReference>
<dbReference type="Pfam" id="PF08551">
    <property type="entry name" value="DUF1751"/>
    <property type="match status" value="1"/>
</dbReference>
<dbReference type="GeneID" id="111244136"/>
<organism evidence="7 8">
    <name type="scientific">Varroa destructor</name>
    <name type="common">Honeybee mite</name>
    <dbReference type="NCBI Taxonomy" id="109461"/>
    <lineage>
        <taxon>Eukaryota</taxon>
        <taxon>Metazoa</taxon>
        <taxon>Ecdysozoa</taxon>
        <taxon>Arthropoda</taxon>
        <taxon>Chelicerata</taxon>
        <taxon>Arachnida</taxon>
        <taxon>Acari</taxon>
        <taxon>Parasitiformes</taxon>
        <taxon>Mesostigmata</taxon>
        <taxon>Gamasina</taxon>
        <taxon>Dermanyssoidea</taxon>
        <taxon>Varroidae</taxon>
        <taxon>Varroa</taxon>
    </lineage>
</organism>
<keyword evidence="8" id="KW-1185">Reference proteome</keyword>
<evidence type="ECO:0008006" key="9">
    <source>
        <dbReference type="Google" id="ProtNLM"/>
    </source>
</evidence>
<dbReference type="SUPFAM" id="SSF144091">
    <property type="entry name" value="Rhomboid-like"/>
    <property type="match status" value="1"/>
</dbReference>
<comment type="subcellular location">
    <subcellularLocation>
        <location evidence="1">Membrane</location>
        <topology evidence="1">Multi-pass membrane protein</topology>
    </subcellularLocation>
</comment>
<dbReference type="PANTHER" id="PTHR13377:SF3">
    <property type="entry name" value="TRANSMEMBRANE PROTEIN 115"/>
    <property type="match status" value="1"/>
</dbReference>
<evidence type="ECO:0000256" key="6">
    <source>
        <dbReference type="SAM" id="Phobius"/>
    </source>
</evidence>
<evidence type="ECO:0000256" key="3">
    <source>
        <dbReference type="ARBA" id="ARBA00022989"/>
    </source>
</evidence>
<protein>
    <recommendedName>
        <fullName evidence="9">Transmembrane protein 115</fullName>
    </recommendedName>
</protein>
<feature type="compositionally biased region" description="Low complexity" evidence="5">
    <location>
        <begin position="296"/>
        <end position="305"/>
    </location>
</feature>
<feature type="region of interest" description="Disordered" evidence="5">
    <location>
        <begin position="269"/>
        <end position="315"/>
    </location>
</feature>
<dbReference type="InterPro" id="IPR035952">
    <property type="entry name" value="Rhomboid-like_sf"/>
</dbReference>
<evidence type="ECO:0000313" key="7">
    <source>
        <dbReference type="EnsemblMetazoa" id="XP_022646596"/>
    </source>
</evidence>
<keyword evidence="2 6" id="KW-0812">Transmembrane</keyword>
<dbReference type="EnsemblMetazoa" id="XM_022790861">
    <property type="protein sequence ID" value="XP_022646596"/>
    <property type="gene ID" value="LOC111244136"/>
</dbReference>
<feature type="transmembrane region" description="Helical" evidence="6">
    <location>
        <begin position="118"/>
        <end position="134"/>
    </location>
</feature>
<dbReference type="SMART" id="SM01160">
    <property type="entry name" value="DUF1751"/>
    <property type="match status" value="1"/>
</dbReference>
<dbReference type="InterPro" id="IPR013861">
    <property type="entry name" value="TMEM115/Pdh1/Rbl19"/>
</dbReference>
<evidence type="ECO:0000313" key="8">
    <source>
        <dbReference type="Proteomes" id="UP000594260"/>
    </source>
</evidence>
<dbReference type="RefSeq" id="XP_022646596.1">
    <property type="nucleotide sequence ID" value="XM_022790861.1"/>
</dbReference>